<sequence>MKKSKNTERILLIGDFLSSGYMGGSLCRDVLNFYSYDVDFLPSALISNQFSQSPIEIFDSSQYLKKYS</sequence>
<dbReference type="AlphaFoldDB" id="B6W8N2"/>
<name>B6W8N2_9FIRM</name>
<evidence type="ECO:0000313" key="2">
    <source>
        <dbReference type="Proteomes" id="UP000005451"/>
    </source>
</evidence>
<reference evidence="1 2" key="1">
    <citation type="submission" date="2008-09" db="EMBL/GenBank/DDBJ databases">
        <authorList>
            <person name="Fulton L."/>
            <person name="Clifton S."/>
            <person name="Fulton B."/>
            <person name="Xu J."/>
            <person name="Minx P."/>
            <person name="Pepin K.H."/>
            <person name="Johnson M."/>
            <person name="Thiruvilangam P."/>
            <person name="Bhonagiri V."/>
            <person name="Nash W.E."/>
            <person name="Mardis E.R."/>
            <person name="Wilson R.K."/>
        </authorList>
    </citation>
    <scope>NUCLEOTIDE SEQUENCE [LARGE SCALE GENOMIC DNA]</scope>
    <source>
        <strain evidence="1 2">DSM 7454</strain>
    </source>
</reference>
<reference evidence="1 2" key="2">
    <citation type="submission" date="2008-10" db="EMBL/GenBank/DDBJ databases">
        <title>Draft genome sequence of Anaerococcus hydrogenalis (DSM 7454).</title>
        <authorList>
            <person name="Sudarsanam P."/>
            <person name="Ley R."/>
            <person name="Guruge J."/>
            <person name="Turnbaugh P.J."/>
            <person name="Mahowald M."/>
            <person name="Liep D."/>
            <person name="Gordon J."/>
        </authorList>
    </citation>
    <scope>NUCLEOTIDE SEQUENCE [LARGE SCALE GENOMIC DNA]</scope>
    <source>
        <strain evidence="1 2">DSM 7454</strain>
    </source>
</reference>
<comment type="caution">
    <text evidence="1">The sequence shown here is derived from an EMBL/GenBank/DDBJ whole genome shotgun (WGS) entry which is preliminary data.</text>
</comment>
<organism evidence="1 2">
    <name type="scientific">Anaerococcus hydrogenalis DSM 7454</name>
    <dbReference type="NCBI Taxonomy" id="561177"/>
    <lineage>
        <taxon>Bacteria</taxon>
        <taxon>Bacillati</taxon>
        <taxon>Bacillota</taxon>
        <taxon>Tissierellia</taxon>
        <taxon>Tissierellales</taxon>
        <taxon>Peptoniphilaceae</taxon>
        <taxon>Anaerococcus</taxon>
    </lineage>
</organism>
<accession>B6W8N2</accession>
<protein>
    <submittedName>
        <fullName evidence="1">Uncharacterized protein</fullName>
    </submittedName>
</protein>
<evidence type="ECO:0000313" key="1">
    <source>
        <dbReference type="EMBL" id="EEB36208.1"/>
    </source>
</evidence>
<dbReference type="Proteomes" id="UP000005451">
    <property type="component" value="Unassembled WGS sequence"/>
</dbReference>
<dbReference type="RefSeq" id="WP_004813669.1">
    <property type="nucleotide sequence ID" value="NZ_ABXA01000020.1"/>
</dbReference>
<proteinExistence type="predicted"/>
<dbReference type="STRING" id="561177.ANHYDRO_00860"/>
<gene>
    <name evidence="1" type="ORF">ANHYDRO_00860</name>
</gene>
<dbReference type="EMBL" id="ABXA01000020">
    <property type="protein sequence ID" value="EEB36208.1"/>
    <property type="molecule type" value="Genomic_DNA"/>
</dbReference>